<dbReference type="PANTHER" id="PTHR31225:SF93">
    <property type="entry name" value="ALPHA-HUMULENE_(-)-(E)-BETA-CARYOPHYLLENE SYNTHASE"/>
    <property type="match status" value="1"/>
</dbReference>
<evidence type="ECO:0000313" key="8">
    <source>
        <dbReference type="EMBL" id="KAE8677235.1"/>
    </source>
</evidence>
<evidence type="ECO:0000256" key="3">
    <source>
        <dbReference type="ARBA" id="ARBA00022842"/>
    </source>
</evidence>
<dbReference type="InterPro" id="IPR036965">
    <property type="entry name" value="Terpene_synth_N_sf"/>
</dbReference>
<dbReference type="SUPFAM" id="SSF48576">
    <property type="entry name" value="Terpenoid synthases"/>
    <property type="match status" value="1"/>
</dbReference>
<feature type="domain" description="Terpene synthase N-terminal" evidence="6">
    <location>
        <begin position="179"/>
        <end position="253"/>
    </location>
</feature>
<keyword evidence="3" id="KW-0460">Magnesium</keyword>
<dbReference type="InterPro" id="IPR034741">
    <property type="entry name" value="Terpene_cyclase-like_1_C"/>
</dbReference>
<gene>
    <name evidence="8" type="ORF">F3Y22_tig00111540pilonHSYRG00002</name>
</gene>
<dbReference type="AlphaFoldDB" id="A0A6A2Y6Z2"/>
<dbReference type="InterPro" id="IPR050148">
    <property type="entry name" value="Terpene_synthase-like"/>
</dbReference>
<evidence type="ECO:0000313" key="9">
    <source>
        <dbReference type="Proteomes" id="UP000436088"/>
    </source>
</evidence>
<dbReference type="CDD" id="cd00684">
    <property type="entry name" value="Terpene_cyclase_plant_C1"/>
    <property type="match status" value="1"/>
</dbReference>
<evidence type="ECO:0000256" key="2">
    <source>
        <dbReference type="ARBA" id="ARBA00022723"/>
    </source>
</evidence>
<dbReference type="Gene3D" id="1.50.10.130">
    <property type="entry name" value="Terpene synthase, N-terminal domain"/>
    <property type="match status" value="1"/>
</dbReference>
<dbReference type="InterPro" id="IPR005630">
    <property type="entry name" value="Terpene_synthase_metal-bd"/>
</dbReference>
<evidence type="ECO:0000259" key="7">
    <source>
        <dbReference type="Pfam" id="PF03936"/>
    </source>
</evidence>
<feature type="domain" description="Terpene synthase N-terminal" evidence="6">
    <location>
        <begin position="49"/>
        <end position="152"/>
    </location>
</feature>
<dbReference type="Proteomes" id="UP000436088">
    <property type="component" value="Unassembled WGS sequence"/>
</dbReference>
<evidence type="ECO:0000256" key="4">
    <source>
        <dbReference type="ARBA" id="ARBA00023239"/>
    </source>
</evidence>
<dbReference type="InterPro" id="IPR008949">
    <property type="entry name" value="Isoprenoid_synthase_dom_sf"/>
</dbReference>
<dbReference type="SFLD" id="SFLDG01019">
    <property type="entry name" value="Terpene_Cyclase_Like_1_C_Termi"/>
    <property type="match status" value="1"/>
</dbReference>
<evidence type="ECO:0000256" key="5">
    <source>
        <dbReference type="ARBA" id="ARBA00038405"/>
    </source>
</evidence>
<keyword evidence="4" id="KW-0456">Lyase</keyword>
<comment type="caution">
    <text evidence="8">The sequence shown here is derived from an EMBL/GenBank/DDBJ whole genome shotgun (WGS) entry which is preliminary data.</text>
</comment>
<comment type="similarity">
    <text evidence="5">Belongs to the terpene synthase family. Tpsa subfamily.</text>
</comment>
<organism evidence="8 9">
    <name type="scientific">Hibiscus syriacus</name>
    <name type="common">Rose of Sharon</name>
    <dbReference type="NCBI Taxonomy" id="106335"/>
    <lineage>
        <taxon>Eukaryota</taxon>
        <taxon>Viridiplantae</taxon>
        <taxon>Streptophyta</taxon>
        <taxon>Embryophyta</taxon>
        <taxon>Tracheophyta</taxon>
        <taxon>Spermatophyta</taxon>
        <taxon>Magnoliopsida</taxon>
        <taxon>eudicotyledons</taxon>
        <taxon>Gunneridae</taxon>
        <taxon>Pentapetalae</taxon>
        <taxon>rosids</taxon>
        <taxon>malvids</taxon>
        <taxon>Malvales</taxon>
        <taxon>Malvaceae</taxon>
        <taxon>Malvoideae</taxon>
        <taxon>Hibiscus</taxon>
    </lineage>
</organism>
<reference evidence="8" key="1">
    <citation type="submission" date="2019-09" db="EMBL/GenBank/DDBJ databases">
        <title>Draft genome information of white flower Hibiscus syriacus.</title>
        <authorList>
            <person name="Kim Y.-M."/>
        </authorList>
    </citation>
    <scope>NUCLEOTIDE SEQUENCE [LARGE SCALE GENOMIC DNA]</scope>
    <source>
        <strain evidence="8">YM2019G1</strain>
    </source>
</reference>
<dbReference type="InterPro" id="IPR001906">
    <property type="entry name" value="Terpene_synth_N"/>
</dbReference>
<comment type="cofactor">
    <cofactor evidence="1">
        <name>Mg(2+)</name>
        <dbReference type="ChEBI" id="CHEBI:18420"/>
    </cofactor>
</comment>
<dbReference type="FunFam" id="1.10.600.10:FF:000007">
    <property type="entry name" value="Isoprene synthase, chloroplastic"/>
    <property type="match status" value="1"/>
</dbReference>
<dbReference type="SFLD" id="SFLDS00005">
    <property type="entry name" value="Isoprenoid_Synthase_Type_I"/>
    <property type="match status" value="1"/>
</dbReference>
<dbReference type="EMBL" id="VEPZ02001363">
    <property type="protein sequence ID" value="KAE8677235.1"/>
    <property type="molecule type" value="Genomic_DNA"/>
</dbReference>
<protein>
    <submittedName>
        <fullName evidence="8">Chloroplast, nucleus, chloroplast envelope</fullName>
    </submittedName>
</protein>
<dbReference type="InterPro" id="IPR044814">
    <property type="entry name" value="Terpene_cyclase_plant_C1"/>
</dbReference>
<dbReference type="InterPro" id="IPR008930">
    <property type="entry name" value="Terpenoid_cyclase/PrenylTrfase"/>
</dbReference>
<proteinExistence type="inferred from homology"/>
<dbReference type="PANTHER" id="PTHR31225">
    <property type="entry name" value="OS04G0344100 PROTEIN-RELATED"/>
    <property type="match status" value="1"/>
</dbReference>
<feature type="domain" description="Terpene synthase metal-binding" evidence="7">
    <location>
        <begin position="310"/>
        <end position="549"/>
    </location>
</feature>
<dbReference type="Pfam" id="PF03936">
    <property type="entry name" value="Terpene_synth_C"/>
    <property type="match status" value="1"/>
</dbReference>
<evidence type="ECO:0000256" key="1">
    <source>
        <dbReference type="ARBA" id="ARBA00001946"/>
    </source>
</evidence>
<dbReference type="SUPFAM" id="SSF48239">
    <property type="entry name" value="Terpenoid cyclases/Protein prenyltransferases"/>
    <property type="match status" value="1"/>
</dbReference>
<evidence type="ECO:0000259" key="6">
    <source>
        <dbReference type="Pfam" id="PF01397"/>
    </source>
</evidence>
<keyword evidence="2" id="KW-0479">Metal-binding</keyword>
<dbReference type="Pfam" id="PF01397">
    <property type="entry name" value="Terpene_synth"/>
    <property type="match status" value="2"/>
</dbReference>
<name>A0A6A2Y6Z2_HIBSY</name>
<dbReference type="Gene3D" id="1.10.600.10">
    <property type="entry name" value="Farnesyl Diphosphate Synthase"/>
    <property type="match status" value="1"/>
</dbReference>
<dbReference type="GO" id="GO:0000287">
    <property type="term" value="F:magnesium ion binding"/>
    <property type="evidence" value="ECO:0007669"/>
    <property type="project" value="InterPro"/>
</dbReference>
<accession>A0A6A2Y6Z2</accession>
<dbReference type="GO" id="GO:0010333">
    <property type="term" value="F:terpene synthase activity"/>
    <property type="evidence" value="ECO:0007669"/>
    <property type="project" value="InterPro"/>
</dbReference>
<sequence length="608" mass="70464">MPAPRVNFRGRGPRCLVSTHLVDSVQVSQVPANTHRETFRPLADFPPDIWGDYFMSLSFNNSELKSSSKQVEALKEKVKGMLKDCIDQVEKIMLINDLCRLGLSYHFEDEIQELLSYHFHSMSKLIDDEDLDLHTVATIFQVFRLHGYPMHHGKHHFPIFHANGLNYNIRIIINTVDFDSDVFNKFTDDEGEFKEELASDVKGLIRLYEASQFRINGEKILDEALVFTTKHLQSSLAKQSTGSHIREYIENALNRPYHKGMPRVEARQYISLYEQDESPNETLLNFAKLDFNRVQCLYQQELGTLSSWSKEMNIASRLPYARNRMVEIFFWAVGFYFEPRYASARNIFAKLLIILGFIDDTYDAYGTFEELECFTHAIQRWDICALDQLPEDYLKILYGAVLNVYDEVDRMESNNGRCYSMSFTKDELKKIVVSYLMEAKWTKEGYMPTFDEYLEIALHSSAAVLVIAQVLVGMEEADANVFEWLRTGESKSLTAINLIARLYDDIATNEDEEKRGLVACGIKCYMKQYGVSKEEAIQEFRRRLGIAWNELNQEFITRPRVVPIQILERVVNIARVIDLTYKDEDGFTMSEKILKHHISNVLIHPVPV</sequence>
<dbReference type="GO" id="GO:0016102">
    <property type="term" value="P:diterpenoid biosynthetic process"/>
    <property type="evidence" value="ECO:0007669"/>
    <property type="project" value="InterPro"/>
</dbReference>
<keyword evidence="9" id="KW-1185">Reference proteome</keyword>